<dbReference type="EMBL" id="CM039174">
    <property type="protein sequence ID" value="KAH9750516.1"/>
    <property type="molecule type" value="Genomic_DNA"/>
</dbReference>
<gene>
    <name evidence="1" type="ORF">KPL71_013911</name>
</gene>
<comment type="caution">
    <text evidence="1">The sequence shown here is derived from an EMBL/GenBank/DDBJ whole genome shotgun (WGS) entry which is preliminary data.</text>
</comment>
<proteinExistence type="predicted"/>
<evidence type="ECO:0000313" key="1">
    <source>
        <dbReference type="EMBL" id="KAH9750516.1"/>
    </source>
</evidence>
<organism evidence="1 2">
    <name type="scientific">Citrus sinensis</name>
    <name type="common">Sweet orange</name>
    <name type="synonym">Citrus aurantium var. sinensis</name>
    <dbReference type="NCBI Taxonomy" id="2711"/>
    <lineage>
        <taxon>Eukaryota</taxon>
        <taxon>Viridiplantae</taxon>
        <taxon>Streptophyta</taxon>
        <taxon>Embryophyta</taxon>
        <taxon>Tracheophyta</taxon>
        <taxon>Spermatophyta</taxon>
        <taxon>Magnoliopsida</taxon>
        <taxon>eudicotyledons</taxon>
        <taxon>Gunneridae</taxon>
        <taxon>Pentapetalae</taxon>
        <taxon>rosids</taxon>
        <taxon>malvids</taxon>
        <taxon>Sapindales</taxon>
        <taxon>Rutaceae</taxon>
        <taxon>Aurantioideae</taxon>
        <taxon>Citrus</taxon>
    </lineage>
</organism>
<accession>A0ACB8K813</accession>
<evidence type="ECO:0000313" key="2">
    <source>
        <dbReference type="Proteomes" id="UP000829398"/>
    </source>
</evidence>
<keyword evidence="2" id="KW-1185">Reference proteome</keyword>
<dbReference type="Proteomes" id="UP000829398">
    <property type="component" value="Chromosome 5"/>
</dbReference>
<sequence length="424" mass="49764">MARSRGEKEEPEKYIGLLKLVQILSFLVVFAAGIIIGLATSSHMNRYFTRESFLFSDSRYSAPSSTLQGNCAVVQTCDDIDYLNIDKFVRPANLSHRMTDEQLFWRASMVPYKEEYPFERTPRVAFMFLTRGPLPLLPLWERFFKGHEKYFSIYVHALPGYKLNVSSDSPFYGRQIPSRNVGWGTVEMADAEKRLLANALLDFSNERFVLLSESCIPIYNFPTVYKYLTGSPYSFVESYDDPSRYGRGRYSRWMRPDIKIYQWRKGSQWFEMQRKVAIYIISDTKYLTLFRKYCKPSCYPDEHYIPTYLNIFHGSLMANRSVTWVDWSMLGPHPVMYKKENITEQFIQSLRNSNGSLCLYNEQRTSRCYLFARKFAPNTLEPLLKISSKGWVDLIVYAITKCTVQEYDYQDLHHKHKLLKYAGN</sequence>
<name>A0ACB8K813_CITSI</name>
<protein>
    <submittedName>
        <fullName evidence="1">Uncharacterized protein</fullName>
    </submittedName>
</protein>
<reference evidence="2" key="1">
    <citation type="journal article" date="2023" name="Hortic. Res.">
        <title>A chromosome-level phased genome enabling allele-level studies in sweet orange: a case study on citrus Huanglongbing tolerance.</title>
        <authorList>
            <person name="Wu B."/>
            <person name="Yu Q."/>
            <person name="Deng Z."/>
            <person name="Duan Y."/>
            <person name="Luo F."/>
            <person name="Gmitter F. Jr."/>
        </authorList>
    </citation>
    <scope>NUCLEOTIDE SEQUENCE [LARGE SCALE GENOMIC DNA]</scope>
    <source>
        <strain evidence="2">cv. Valencia</strain>
    </source>
</reference>